<evidence type="ECO:0000256" key="1">
    <source>
        <dbReference type="SAM" id="MobiDB-lite"/>
    </source>
</evidence>
<keyword evidence="4" id="KW-1185">Reference proteome</keyword>
<gene>
    <name evidence="3" type="ORF">QTG54_005157</name>
</gene>
<keyword evidence="2" id="KW-0732">Signal</keyword>
<dbReference type="AlphaFoldDB" id="A0AAD8YDR2"/>
<accession>A0AAD8YDR2</accession>
<reference evidence="3" key="1">
    <citation type="submission" date="2023-06" db="EMBL/GenBank/DDBJ databases">
        <title>Survivors Of The Sea: Transcriptome response of Skeletonema marinoi to long-term dormancy.</title>
        <authorList>
            <person name="Pinder M.I.M."/>
            <person name="Kourtchenko O."/>
            <person name="Robertson E.K."/>
            <person name="Larsson T."/>
            <person name="Maumus F."/>
            <person name="Osuna-Cruz C.M."/>
            <person name="Vancaester E."/>
            <person name="Stenow R."/>
            <person name="Vandepoele K."/>
            <person name="Ploug H."/>
            <person name="Bruchert V."/>
            <person name="Godhe A."/>
            <person name="Topel M."/>
        </authorList>
    </citation>
    <scope>NUCLEOTIDE SEQUENCE</scope>
    <source>
        <strain evidence="3">R05AC</strain>
    </source>
</reference>
<proteinExistence type="predicted"/>
<sequence length="186" mass="21374">MKLHFLLAAAAALLCAAPIVAASEDNAIAFVGESRGENGPVPSRRTPKPTRRVRSTPRPTRRARRTPQPTRRPPSAARSDERARTSIVRRNTFKTDECDGNVRNLSGKCRELNRLVCSLHRRELESRERRLCERVGLEIGTGGRRRSPRYEEEYDEEEYDSMDSEDEEEYDSMDSEDEEDVFMEEE</sequence>
<feature type="region of interest" description="Disordered" evidence="1">
    <location>
        <begin position="33"/>
        <end position="88"/>
    </location>
</feature>
<feature type="compositionally biased region" description="Acidic residues" evidence="1">
    <location>
        <begin position="152"/>
        <end position="186"/>
    </location>
</feature>
<feature type="compositionally biased region" description="Basic residues" evidence="1">
    <location>
        <begin position="45"/>
        <end position="65"/>
    </location>
</feature>
<feature type="compositionally biased region" description="Low complexity" evidence="1">
    <location>
        <begin position="66"/>
        <end position="77"/>
    </location>
</feature>
<feature type="region of interest" description="Disordered" evidence="1">
    <location>
        <begin position="141"/>
        <end position="186"/>
    </location>
</feature>
<dbReference type="EMBL" id="JATAAI010000007">
    <property type="protein sequence ID" value="KAK1744624.1"/>
    <property type="molecule type" value="Genomic_DNA"/>
</dbReference>
<evidence type="ECO:0000313" key="4">
    <source>
        <dbReference type="Proteomes" id="UP001224775"/>
    </source>
</evidence>
<evidence type="ECO:0000256" key="2">
    <source>
        <dbReference type="SAM" id="SignalP"/>
    </source>
</evidence>
<evidence type="ECO:0000313" key="3">
    <source>
        <dbReference type="EMBL" id="KAK1744624.1"/>
    </source>
</evidence>
<comment type="caution">
    <text evidence="3">The sequence shown here is derived from an EMBL/GenBank/DDBJ whole genome shotgun (WGS) entry which is preliminary data.</text>
</comment>
<protein>
    <submittedName>
        <fullName evidence="3">Uncharacterized protein</fullName>
    </submittedName>
</protein>
<dbReference type="Proteomes" id="UP001224775">
    <property type="component" value="Unassembled WGS sequence"/>
</dbReference>
<feature type="chain" id="PRO_5042267679" evidence="2">
    <location>
        <begin position="23"/>
        <end position="186"/>
    </location>
</feature>
<name>A0AAD8YDR2_9STRA</name>
<feature type="signal peptide" evidence="2">
    <location>
        <begin position="1"/>
        <end position="22"/>
    </location>
</feature>
<organism evidence="3 4">
    <name type="scientific">Skeletonema marinoi</name>
    <dbReference type="NCBI Taxonomy" id="267567"/>
    <lineage>
        <taxon>Eukaryota</taxon>
        <taxon>Sar</taxon>
        <taxon>Stramenopiles</taxon>
        <taxon>Ochrophyta</taxon>
        <taxon>Bacillariophyta</taxon>
        <taxon>Coscinodiscophyceae</taxon>
        <taxon>Thalassiosirophycidae</taxon>
        <taxon>Thalassiosirales</taxon>
        <taxon>Skeletonemataceae</taxon>
        <taxon>Skeletonema</taxon>
        <taxon>Skeletonema marinoi-dohrnii complex</taxon>
    </lineage>
</organism>